<evidence type="ECO:0000256" key="1">
    <source>
        <dbReference type="SAM" id="Phobius"/>
    </source>
</evidence>
<evidence type="ECO:0000313" key="3">
    <source>
        <dbReference type="Proteomes" id="UP000276133"/>
    </source>
</evidence>
<dbReference type="OrthoDB" id="10213115at2759"/>
<evidence type="ECO:0000313" key="2">
    <source>
        <dbReference type="EMBL" id="RNA16668.1"/>
    </source>
</evidence>
<organism evidence="2 3">
    <name type="scientific">Brachionus plicatilis</name>
    <name type="common">Marine rotifer</name>
    <name type="synonym">Brachionus muelleri</name>
    <dbReference type="NCBI Taxonomy" id="10195"/>
    <lineage>
        <taxon>Eukaryota</taxon>
        <taxon>Metazoa</taxon>
        <taxon>Spiralia</taxon>
        <taxon>Gnathifera</taxon>
        <taxon>Rotifera</taxon>
        <taxon>Eurotatoria</taxon>
        <taxon>Monogononta</taxon>
        <taxon>Pseudotrocha</taxon>
        <taxon>Ploima</taxon>
        <taxon>Brachionidae</taxon>
        <taxon>Brachionus</taxon>
    </lineage>
</organism>
<gene>
    <name evidence="2" type="ORF">BpHYR1_026206</name>
</gene>
<feature type="transmembrane region" description="Helical" evidence="1">
    <location>
        <begin position="12"/>
        <end position="33"/>
    </location>
</feature>
<keyword evidence="1" id="KW-1133">Transmembrane helix</keyword>
<accession>A0A3M7R061</accession>
<reference evidence="2 3" key="1">
    <citation type="journal article" date="2018" name="Sci. Rep.">
        <title>Genomic signatures of local adaptation to the degree of environmental predictability in rotifers.</title>
        <authorList>
            <person name="Franch-Gras L."/>
            <person name="Hahn C."/>
            <person name="Garcia-Roger E.M."/>
            <person name="Carmona M.J."/>
            <person name="Serra M."/>
            <person name="Gomez A."/>
        </authorList>
    </citation>
    <scope>NUCLEOTIDE SEQUENCE [LARGE SCALE GENOMIC DNA]</scope>
    <source>
        <strain evidence="2">HYR1</strain>
    </source>
</reference>
<name>A0A3M7R061_BRAPC</name>
<dbReference type="EMBL" id="REGN01004654">
    <property type="protein sequence ID" value="RNA16668.1"/>
    <property type="molecule type" value="Genomic_DNA"/>
</dbReference>
<protein>
    <submittedName>
        <fullName evidence="2">Uncharacterized protein</fullName>
    </submittedName>
</protein>
<proteinExistence type="predicted"/>
<keyword evidence="3" id="KW-1185">Reference proteome</keyword>
<comment type="caution">
    <text evidence="2">The sequence shown here is derived from an EMBL/GenBank/DDBJ whole genome shotgun (WGS) entry which is preliminary data.</text>
</comment>
<dbReference type="AlphaFoldDB" id="A0A3M7R061"/>
<sequence>MSSKLCILSYTAIWFLNVLILLMLGTIMLMFYAQVAIIKEFPDSCFTTSSNLNTTTTSPEATSTITQLTSDTTIIQNFQSIVDQTELAVTILAATVEPGGFGGPCNATSDCDYSTYSLSDGTIINSITCDDGICSCLAPYSVYFYESSTGNYFCKLEKDGPCTETIQCAAGTCNPGKNVCTSDAG</sequence>
<keyword evidence="1" id="KW-0812">Transmembrane</keyword>
<dbReference type="Proteomes" id="UP000276133">
    <property type="component" value="Unassembled WGS sequence"/>
</dbReference>
<keyword evidence="1" id="KW-0472">Membrane</keyword>